<dbReference type="InterPro" id="IPR001304">
    <property type="entry name" value="C-type_lectin-like"/>
</dbReference>
<proteinExistence type="predicted"/>
<dbReference type="InterPro" id="IPR016187">
    <property type="entry name" value="CTDL_fold"/>
</dbReference>
<dbReference type="PANTHER" id="PTHR22803">
    <property type="entry name" value="MANNOSE, PHOSPHOLIPASE, LECTIN RECEPTOR RELATED"/>
    <property type="match status" value="1"/>
</dbReference>
<dbReference type="InterPro" id="IPR050111">
    <property type="entry name" value="C-type_lectin/snaclec_domain"/>
</dbReference>
<dbReference type="CDD" id="cd00037">
    <property type="entry name" value="CLECT"/>
    <property type="match status" value="1"/>
</dbReference>
<name>A0A974CG79_XENLA</name>
<gene>
    <name evidence="2" type="ORF">XELAEV_18035123mg</name>
</gene>
<dbReference type="InterPro" id="IPR016186">
    <property type="entry name" value="C-type_lectin-like/link_sf"/>
</dbReference>
<sequence length="254" mass="28735">MFYLVIFITKTQSSSDLNFVVGSPGSLRVVIMHLTKSLSILILLVSLQRCLGHLFGSHEKVKKHGIHLPFIDINVDSSEEHKEKHEIFSKEEVKAEYFCQGPCMDGWIFHMGQCHLYVSRELVWNEAEKHCQSHFKRSHLTSVMSDAHNNFLMVLAQSRNSRGQKFWTGGNNEKGIKSWTDGLKHDFLKFPWNGNLLGLFGGRLCLSFNLGGRGLLDGLRCNQKLPFICMYEPSDPSGKEGASNKNHAGMLINV</sequence>
<evidence type="ECO:0000313" key="3">
    <source>
        <dbReference type="Proteomes" id="UP000694892"/>
    </source>
</evidence>
<protein>
    <recommendedName>
        <fullName evidence="1">C-type lectin domain-containing protein</fullName>
    </recommendedName>
</protein>
<dbReference type="Pfam" id="PF00059">
    <property type="entry name" value="Lectin_C"/>
    <property type="match status" value="1"/>
</dbReference>
<organism evidence="2 3">
    <name type="scientific">Xenopus laevis</name>
    <name type="common">African clawed frog</name>
    <dbReference type="NCBI Taxonomy" id="8355"/>
    <lineage>
        <taxon>Eukaryota</taxon>
        <taxon>Metazoa</taxon>
        <taxon>Chordata</taxon>
        <taxon>Craniata</taxon>
        <taxon>Vertebrata</taxon>
        <taxon>Euteleostomi</taxon>
        <taxon>Amphibia</taxon>
        <taxon>Batrachia</taxon>
        <taxon>Anura</taxon>
        <taxon>Pipoidea</taxon>
        <taxon>Pipidae</taxon>
        <taxon>Xenopodinae</taxon>
        <taxon>Xenopus</taxon>
        <taxon>Xenopus</taxon>
    </lineage>
</organism>
<reference evidence="3" key="1">
    <citation type="journal article" date="2016" name="Nature">
        <title>Genome evolution in the allotetraploid frog Xenopus laevis.</title>
        <authorList>
            <person name="Session A.M."/>
            <person name="Uno Y."/>
            <person name="Kwon T."/>
            <person name="Chapman J.A."/>
            <person name="Toyoda A."/>
            <person name="Takahashi S."/>
            <person name="Fukui A."/>
            <person name="Hikosaka A."/>
            <person name="Suzuki A."/>
            <person name="Kondo M."/>
            <person name="van Heeringen S.J."/>
            <person name="Quigley I."/>
            <person name="Heinz S."/>
            <person name="Ogino H."/>
            <person name="Ochi H."/>
            <person name="Hellsten U."/>
            <person name="Lyons J.B."/>
            <person name="Simakov O."/>
            <person name="Putnam N."/>
            <person name="Stites J."/>
            <person name="Kuroki Y."/>
            <person name="Tanaka T."/>
            <person name="Michiue T."/>
            <person name="Watanabe M."/>
            <person name="Bogdanovic O."/>
            <person name="Lister R."/>
            <person name="Georgiou G."/>
            <person name="Paranjpe S.S."/>
            <person name="van Kruijsbergen I."/>
            <person name="Shu S."/>
            <person name="Carlson J."/>
            <person name="Kinoshita T."/>
            <person name="Ohta Y."/>
            <person name="Mawaribuchi S."/>
            <person name="Jenkins J."/>
            <person name="Grimwood J."/>
            <person name="Schmutz J."/>
            <person name="Mitros T."/>
            <person name="Mozaffari S.V."/>
            <person name="Suzuki Y."/>
            <person name="Haramoto Y."/>
            <person name="Yamamoto T.S."/>
            <person name="Takagi C."/>
            <person name="Heald R."/>
            <person name="Miller K."/>
            <person name="Haudenschild C."/>
            <person name="Kitzman J."/>
            <person name="Nakayama T."/>
            <person name="Izutsu Y."/>
            <person name="Robert J."/>
            <person name="Fortriede J."/>
            <person name="Burns K."/>
            <person name="Lotay V."/>
            <person name="Karimi K."/>
            <person name="Yasuoka Y."/>
            <person name="Dichmann D.S."/>
            <person name="Flajnik M.F."/>
            <person name="Houston D.W."/>
            <person name="Shendure J."/>
            <person name="DuPasquier L."/>
            <person name="Vize P.D."/>
            <person name="Zorn A.M."/>
            <person name="Ito M."/>
            <person name="Marcotte E.M."/>
            <person name="Wallingford J.B."/>
            <person name="Ito Y."/>
            <person name="Asashima M."/>
            <person name="Ueno N."/>
            <person name="Matsuda Y."/>
            <person name="Veenstra G.J."/>
            <person name="Fujiyama A."/>
            <person name="Harland R.M."/>
            <person name="Taira M."/>
            <person name="Rokhsar D.S."/>
        </authorList>
    </citation>
    <scope>NUCLEOTIDE SEQUENCE [LARGE SCALE GENOMIC DNA]</scope>
    <source>
        <strain evidence="3">J</strain>
    </source>
</reference>
<dbReference type="PROSITE" id="PS50041">
    <property type="entry name" value="C_TYPE_LECTIN_2"/>
    <property type="match status" value="1"/>
</dbReference>
<dbReference type="EMBL" id="CM004478">
    <property type="protein sequence ID" value="OCT72156.1"/>
    <property type="molecule type" value="Genomic_DNA"/>
</dbReference>
<evidence type="ECO:0000313" key="2">
    <source>
        <dbReference type="EMBL" id="OCT72156.1"/>
    </source>
</evidence>
<dbReference type="SUPFAM" id="SSF56436">
    <property type="entry name" value="C-type lectin-like"/>
    <property type="match status" value="1"/>
</dbReference>
<dbReference type="Gene3D" id="3.10.100.10">
    <property type="entry name" value="Mannose-Binding Protein A, subunit A"/>
    <property type="match status" value="1"/>
</dbReference>
<dbReference type="AlphaFoldDB" id="A0A974CG79"/>
<dbReference type="Proteomes" id="UP000694892">
    <property type="component" value="Chromosome 7L"/>
</dbReference>
<dbReference type="SMART" id="SM00034">
    <property type="entry name" value="CLECT"/>
    <property type="match status" value="1"/>
</dbReference>
<accession>A0A974CG79</accession>
<feature type="domain" description="C-type lectin" evidence="1">
    <location>
        <begin position="110"/>
        <end position="230"/>
    </location>
</feature>
<evidence type="ECO:0000259" key="1">
    <source>
        <dbReference type="PROSITE" id="PS50041"/>
    </source>
</evidence>